<keyword evidence="2" id="KW-1185">Reference proteome</keyword>
<evidence type="ECO:0000313" key="2">
    <source>
        <dbReference type="Proteomes" id="UP000649328"/>
    </source>
</evidence>
<organism evidence="1 2">
    <name type="scientific">Metschnikowia pulcherrima</name>
    <dbReference type="NCBI Taxonomy" id="27326"/>
    <lineage>
        <taxon>Eukaryota</taxon>
        <taxon>Fungi</taxon>
        <taxon>Dikarya</taxon>
        <taxon>Ascomycota</taxon>
        <taxon>Saccharomycotina</taxon>
        <taxon>Pichiomycetes</taxon>
        <taxon>Metschnikowiaceae</taxon>
        <taxon>Metschnikowia</taxon>
    </lineage>
</organism>
<proteinExistence type="predicted"/>
<reference evidence="1" key="1">
    <citation type="submission" date="2020-10" db="EMBL/GenBank/DDBJ databases">
        <title>The Whole-Genome Sequence of Metschnikowia persimmonesis, a Novel Endophytic Yeast Species Isolated from Medicinal Plant Diospyros kaki Thumb.</title>
        <authorList>
            <person name="Rahmat E."/>
            <person name="Kang Y."/>
        </authorList>
    </citation>
    <scope>NUCLEOTIDE SEQUENCE</scope>
    <source>
        <strain evidence="1">KIOM G15050</strain>
    </source>
</reference>
<dbReference type="AlphaFoldDB" id="A0A8H7LBI8"/>
<dbReference type="Proteomes" id="UP000649328">
    <property type="component" value="Unassembled WGS sequence"/>
</dbReference>
<comment type="caution">
    <text evidence="1">The sequence shown here is derived from an EMBL/GenBank/DDBJ whole genome shotgun (WGS) entry which is preliminary data.</text>
</comment>
<accession>A0A8H7LBI8</accession>
<gene>
    <name evidence="1" type="ORF">HF325_003289</name>
</gene>
<dbReference type="EMBL" id="JACBPP010000004">
    <property type="protein sequence ID" value="KAF8002324.1"/>
    <property type="molecule type" value="Genomic_DNA"/>
</dbReference>
<name>A0A8H7LBI8_9ASCO</name>
<protein>
    <submittedName>
        <fullName evidence="1">Uncharacterized protein</fullName>
    </submittedName>
</protein>
<evidence type="ECO:0000313" key="1">
    <source>
        <dbReference type="EMBL" id="KAF8002324.1"/>
    </source>
</evidence>
<sequence length="97" mass="10893">MRQAVRSLLPEFAQMTVGALVGSASNAVVRINVEDQAIALAKQDNSRKLLPRLTRGGKNRPCKRKAQNPAILRFLKLEFTTIRSLQKVAQIQRLKVR</sequence>